<feature type="active site" description="Schiff-base intermediate with substrate" evidence="2">
    <location>
        <position position="175"/>
    </location>
</feature>
<sequence>MKPSDLRSYVAKGAIQIVMITPFKDNEEVDFEGLKENTEFLVEKTRGKPFILTPTGSTGEFYALSDNEWRKAVSIVVDVAGGKVPIVVGCSHSGAMPAVERARYAQDVGADGAMVVLPYYHVPSEDGLYLFYKKIAESIDIGLAVYNNPDVSKIYMRPYILKKLVDSVDNIVFVKENTPYPPMLYSQIKTIGDKVPVIEGRGEWWFLATAAFLGARGFTSGYANFMPDISLEILYAGLDKDFNKMVRYMELLDLYESFIEKMNRKYGPSTTILPHPYIDQYMVYSVIKNTMNILGLKGGRMRLPLTDISREDIEELKDIVFNKLKLSQYK</sequence>
<feature type="active site" description="Proton donor/acceptor" evidence="2">
    <location>
        <position position="146"/>
    </location>
</feature>
<dbReference type="PANTHER" id="PTHR12128">
    <property type="entry name" value="DIHYDRODIPICOLINATE SYNTHASE"/>
    <property type="match status" value="1"/>
</dbReference>
<dbReference type="SMART" id="SM01130">
    <property type="entry name" value="DHDPS"/>
    <property type="match status" value="1"/>
</dbReference>
<reference evidence="4" key="1">
    <citation type="journal article" date="2020" name="mSystems">
        <title>Genome- and Community-Level Interaction Insights into Carbon Utilization and Element Cycling Functions of Hydrothermarchaeota in Hydrothermal Sediment.</title>
        <authorList>
            <person name="Zhou Z."/>
            <person name="Liu Y."/>
            <person name="Xu W."/>
            <person name="Pan J."/>
            <person name="Luo Z.H."/>
            <person name="Li M."/>
        </authorList>
    </citation>
    <scope>NUCLEOTIDE SEQUENCE [LARGE SCALE GENOMIC DNA]</scope>
    <source>
        <strain evidence="4">SpSt-1121</strain>
    </source>
</reference>
<dbReference type="Pfam" id="PF00701">
    <property type="entry name" value="DHDPS"/>
    <property type="match status" value="1"/>
</dbReference>
<dbReference type="PRINTS" id="PR00146">
    <property type="entry name" value="DHPICSNTHASE"/>
</dbReference>
<dbReference type="InterPro" id="IPR002220">
    <property type="entry name" value="DapA-like"/>
</dbReference>
<dbReference type="Gene3D" id="3.20.20.70">
    <property type="entry name" value="Aldolase class I"/>
    <property type="match status" value="1"/>
</dbReference>
<organism evidence="4">
    <name type="scientific">Ignisphaera aggregans</name>
    <dbReference type="NCBI Taxonomy" id="334771"/>
    <lineage>
        <taxon>Archaea</taxon>
        <taxon>Thermoproteota</taxon>
        <taxon>Thermoprotei</taxon>
        <taxon>Desulfurococcales</taxon>
        <taxon>Desulfurococcaceae</taxon>
        <taxon>Ignisphaera</taxon>
    </lineage>
</organism>
<dbReference type="AlphaFoldDB" id="A0A7C5XMD0"/>
<dbReference type="CDD" id="cd00408">
    <property type="entry name" value="DHDPS-like"/>
    <property type="match status" value="1"/>
</dbReference>
<comment type="caution">
    <text evidence="4">The sequence shown here is derived from an EMBL/GenBank/DDBJ whole genome shotgun (WGS) entry which is preliminary data.</text>
</comment>
<dbReference type="GO" id="GO:0008675">
    <property type="term" value="F:2-dehydro-3-deoxy-phosphogluconate aldolase activity"/>
    <property type="evidence" value="ECO:0007669"/>
    <property type="project" value="UniProtKB-ARBA"/>
</dbReference>
<name>A0A7C5XMD0_9CREN</name>
<protein>
    <submittedName>
        <fullName evidence="4">Dihydrodipicolinate synthase family protein</fullName>
    </submittedName>
</protein>
<proteinExistence type="predicted"/>
<dbReference type="GO" id="GO:0008840">
    <property type="term" value="F:4-hydroxy-tetrahydrodipicolinate synthase activity"/>
    <property type="evidence" value="ECO:0007669"/>
    <property type="project" value="TreeGrafter"/>
</dbReference>
<evidence type="ECO:0000256" key="1">
    <source>
        <dbReference type="ARBA" id="ARBA00023239"/>
    </source>
</evidence>
<evidence type="ECO:0000313" key="4">
    <source>
        <dbReference type="EMBL" id="HHP81649.1"/>
    </source>
</evidence>
<dbReference type="PIRSF" id="PIRSF001365">
    <property type="entry name" value="DHDPS"/>
    <property type="match status" value="1"/>
</dbReference>
<dbReference type="EMBL" id="DRZI01000133">
    <property type="protein sequence ID" value="HHP81649.1"/>
    <property type="molecule type" value="Genomic_DNA"/>
</dbReference>
<keyword evidence="1" id="KW-0456">Lyase</keyword>
<dbReference type="PANTHER" id="PTHR12128:SF66">
    <property type="entry name" value="4-HYDROXY-2-OXOGLUTARATE ALDOLASE, MITOCHONDRIAL"/>
    <property type="match status" value="1"/>
</dbReference>
<feature type="binding site" evidence="3">
    <location>
        <position position="58"/>
    </location>
    <ligand>
        <name>pyruvate</name>
        <dbReference type="ChEBI" id="CHEBI:15361"/>
    </ligand>
</feature>
<gene>
    <name evidence="4" type="ORF">ENM84_03190</name>
</gene>
<evidence type="ECO:0000256" key="3">
    <source>
        <dbReference type="PIRSR" id="PIRSR001365-2"/>
    </source>
</evidence>
<evidence type="ECO:0000256" key="2">
    <source>
        <dbReference type="PIRSR" id="PIRSR001365-1"/>
    </source>
</evidence>
<accession>A0A7C5XMD0</accession>
<dbReference type="InterPro" id="IPR013785">
    <property type="entry name" value="Aldolase_TIM"/>
</dbReference>
<dbReference type="SUPFAM" id="SSF51569">
    <property type="entry name" value="Aldolase"/>
    <property type="match status" value="1"/>
</dbReference>